<evidence type="ECO:0000259" key="2">
    <source>
        <dbReference type="Pfam" id="PF14317"/>
    </source>
</evidence>
<dbReference type="InterPro" id="IPR025588">
    <property type="entry name" value="YcxB-like_C"/>
</dbReference>
<comment type="caution">
    <text evidence="3">The sequence shown here is derived from an EMBL/GenBank/DDBJ whole genome shotgun (WGS) entry which is preliminary data.</text>
</comment>
<proteinExistence type="predicted"/>
<feature type="domain" description="YcxB-like C-terminal" evidence="2">
    <location>
        <begin position="131"/>
        <end position="177"/>
    </location>
</feature>
<gene>
    <name evidence="3" type="ORF">PV517_11060</name>
</gene>
<dbReference type="RefSeq" id="WP_256964682.1">
    <property type="nucleotide sequence ID" value="NZ_JAGJBZ010000001.1"/>
</dbReference>
<accession>A0ABU4L0M5</accession>
<feature type="transmembrane region" description="Helical" evidence="1">
    <location>
        <begin position="76"/>
        <end position="93"/>
    </location>
</feature>
<dbReference type="Proteomes" id="UP001271723">
    <property type="component" value="Unassembled WGS sequence"/>
</dbReference>
<reference evidence="3 4" key="1">
    <citation type="journal article" date="2023" name="Microb. Genom.">
        <title>Mesoterricola silvestris gen. nov., sp. nov., Mesoterricola sediminis sp. nov., Geothrix oryzae sp. nov., Geothrix edaphica sp. nov., Geothrix rubra sp. nov., and Geothrix limicola sp. nov., six novel members of Acidobacteriota isolated from soils.</title>
        <authorList>
            <person name="Weisberg A.J."/>
            <person name="Pearce E."/>
            <person name="Kramer C.G."/>
            <person name="Chang J.H."/>
            <person name="Clarke C.R."/>
        </authorList>
    </citation>
    <scope>NUCLEOTIDE SEQUENCE [LARGE SCALE GENOMIC DNA]</scope>
    <source>
        <strain evidence="3 4">NRRL_B-2795</strain>
    </source>
</reference>
<protein>
    <submittedName>
        <fullName evidence="3">YcxB family protein</fullName>
    </submittedName>
</protein>
<keyword evidence="1" id="KW-1133">Transmembrane helix</keyword>
<sequence length="186" mass="19405">MAEAGGAGEVGGPTGAAGENVELVYRAVAGDFREAVRASLRASAAGRWGRGLLWFSAVAGALATAPSLALGGTPDAQVLVTPVAAVVGLVLLPRLQAHLLHRRAAARGLHRTVLDLWGVTVEHDRGTERPATWSKVSRYAETPHTFVLLGGGHAPRLTVLPKRGLADPADTDRLRAVLAREGLPRV</sequence>
<dbReference type="EMBL" id="JARAVY010000003">
    <property type="protein sequence ID" value="MDX2909236.1"/>
    <property type="molecule type" value="Genomic_DNA"/>
</dbReference>
<evidence type="ECO:0000256" key="1">
    <source>
        <dbReference type="SAM" id="Phobius"/>
    </source>
</evidence>
<dbReference type="Pfam" id="PF14317">
    <property type="entry name" value="YcxB"/>
    <property type="match status" value="1"/>
</dbReference>
<keyword evidence="1" id="KW-0472">Membrane</keyword>
<keyword evidence="1" id="KW-0812">Transmembrane</keyword>
<evidence type="ECO:0000313" key="4">
    <source>
        <dbReference type="Proteomes" id="UP001271723"/>
    </source>
</evidence>
<evidence type="ECO:0000313" key="3">
    <source>
        <dbReference type="EMBL" id="MDX2909236.1"/>
    </source>
</evidence>
<keyword evidence="4" id="KW-1185">Reference proteome</keyword>
<feature type="transmembrane region" description="Helical" evidence="1">
    <location>
        <begin position="51"/>
        <end position="70"/>
    </location>
</feature>
<name>A0ABU4L0M5_9ACTN</name>
<organism evidence="3 4">
    <name type="scientific">Streptomyces griseiscabiei</name>
    <dbReference type="NCBI Taxonomy" id="2993540"/>
    <lineage>
        <taxon>Bacteria</taxon>
        <taxon>Bacillati</taxon>
        <taxon>Actinomycetota</taxon>
        <taxon>Actinomycetes</taxon>
        <taxon>Kitasatosporales</taxon>
        <taxon>Streptomycetaceae</taxon>
        <taxon>Streptomyces</taxon>
    </lineage>
</organism>